<evidence type="ECO:0000259" key="5">
    <source>
        <dbReference type="PROSITE" id="PS51352"/>
    </source>
</evidence>
<accession>A0ABM9PNV4</accession>
<dbReference type="SUPFAM" id="SSF52833">
    <property type="entry name" value="Thioredoxin-like"/>
    <property type="match status" value="1"/>
</dbReference>
<dbReference type="PANTHER" id="PTHR42852">
    <property type="entry name" value="THIOL:DISULFIDE INTERCHANGE PROTEIN DSBE"/>
    <property type="match status" value="1"/>
</dbReference>
<protein>
    <submittedName>
        <fullName evidence="6">Thiol-disulfide isomerase or thioredoxin</fullName>
    </submittedName>
</protein>
<dbReference type="GO" id="GO:0016853">
    <property type="term" value="F:isomerase activity"/>
    <property type="evidence" value="ECO:0007669"/>
    <property type="project" value="UniProtKB-KW"/>
</dbReference>
<dbReference type="InterPro" id="IPR013766">
    <property type="entry name" value="Thioredoxin_domain"/>
</dbReference>
<dbReference type="InterPro" id="IPR036249">
    <property type="entry name" value="Thioredoxin-like_sf"/>
</dbReference>
<keyword evidence="3" id="KW-1015">Disulfide bond</keyword>
<keyword evidence="6" id="KW-0413">Isomerase</keyword>
<evidence type="ECO:0000256" key="1">
    <source>
        <dbReference type="ARBA" id="ARBA00004196"/>
    </source>
</evidence>
<evidence type="ECO:0000313" key="6">
    <source>
        <dbReference type="EMBL" id="CAL2107304.1"/>
    </source>
</evidence>
<feature type="domain" description="Thioredoxin" evidence="5">
    <location>
        <begin position="329"/>
        <end position="476"/>
    </location>
</feature>
<evidence type="ECO:0000256" key="2">
    <source>
        <dbReference type="ARBA" id="ARBA00022748"/>
    </source>
</evidence>
<dbReference type="PROSITE" id="PS51352">
    <property type="entry name" value="THIOREDOXIN_2"/>
    <property type="match status" value="1"/>
</dbReference>
<reference evidence="6 7" key="1">
    <citation type="submission" date="2024-05" db="EMBL/GenBank/DDBJ databases">
        <authorList>
            <person name="Duchaud E."/>
        </authorList>
    </citation>
    <scope>NUCLEOTIDE SEQUENCE [LARGE SCALE GENOMIC DNA]</scope>
    <source>
        <strain evidence="6">Ena-SAMPLE-TAB-13-05-2024-13:56:06:370-140305</strain>
    </source>
</reference>
<dbReference type="Gene3D" id="3.40.30.10">
    <property type="entry name" value="Glutaredoxin"/>
    <property type="match status" value="1"/>
</dbReference>
<sequence>MFETLHLPKYKNMKKLVLLALIGGIIISCKEEKPVKDYLILSGSIENFKKRSVTLKGFNFEHKLKFDRKKKTFLDTIKIERNGYYKLIVNKKPINLYLTKTDDTQLAVDFNKLNVINFQGTNAPINSYFIKKSKTFIDKIGNLRKLLTLEEDEFLSTLKGYKNSLEKLVKDSKLSEDFTKKELKNINYEYLRDLYLYPDYHGLLIGDDEFKVSNNFPSPTENIRFDSGEDYINSDFYREILGKEMEKKTNEKLKDGGDYYLTYLETVQTEVTDSIAKNDLLFNKDKVGAKDGITYTEYLNEYYKKFMSYSTNPSHEGRITEIFNSLKLTSKGKPCPKFDNYENYNGDKTSLDDLLGNGKYIYIDVWATWCSFCKRETPLLKRLETQYHDKNIEFVSISVDNINAKNKWKETVEQKEMGGVQLFADKSFGSDFIKKFAIKGLPRFIMVAPDGTIVSPNAPRPSDGEKLLSMFDELGI</sequence>
<keyword evidence="2" id="KW-0201">Cytochrome c-type biogenesis</keyword>
<evidence type="ECO:0000313" key="7">
    <source>
        <dbReference type="Proteomes" id="UP001497602"/>
    </source>
</evidence>
<keyword evidence="7" id="KW-1185">Reference proteome</keyword>
<keyword evidence="4" id="KW-0676">Redox-active center</keyword>
<organism evidence="6 7">
    <name type="scientific">Tenacibaculum vairaonense</name>
    <dbReference type="NCBI Taxonomy" id="3137860"/>
    <lineage>
        <taxon>Bacteria</taxon>
        <taxon>Pseudomonadati</taxon>
        <taxon>Bacteroidota</taxon>
        <taxon>Flavobacteriia</taxon>
        <taxon>Flavobacteriales</taxon>
        <taxon>Flavobacteriaceae</taxon>
        <taxon>Tenacibaculum</taxon>
    </lineage>
</organism>
<dbReference type="Pfam" id="PF13905">
    <property type="entry name" value="Thioredoxin_8"/>
    <property type="match status" value="1"/>
</dbReference>
<proteinExistence type="predicted"/>
<dbReference type="InterPro" id="IPR012336">
    <property type="entry name" value="Thioredoxin-like_fold"/>
</dbReference>
<dbReference type="CDD" id="cd02966">
    <property type="entry name" value="TlpA_like_family"/>
    <property type="match status" value="1"/>
</dbReference>
<dbReference type="PANTHER" id="PTHR42852:SF6">
    <property type="entry name" value="THIOL:DISULFIDE INTERCHANGE PROTEIN DSBE"/>
    <property type="match status" value="1"/>
</dbReference>
<comment type="subcellular location">
    <subcellularLocation>
        <location evidence="1">Cell envelope</location>
    </subcellularLocation>
</comment>
<evidence type="ECO:0000256" key="3">
    <source>
        <dbReference type="ARBA" id="ARBA00023157"/>
    </source>
</evidence>
<dbReference type="Proteomes" id="UP001497602">
    <property type="component" value="Unassembled WGS sequence"/>
</dbReference>
<evidence type="ECO:0000256" key="4">
    <source>
        <dbReference type="ARBA" id="ARBA00023284"/>
    </source>
</evidence>
<comment type="caution">
    <text evidence="6">The sequence shown here is derived from an EMBL/GenBank/DDBJ whole genome shotgun (WGS) entry which is preliminary data.</text>
</comment>
<name>A0ABM9PNV4_9FLAO</name>
<dbReference type="EMBL" id="CAXJRC010000033">
    <property type="protein sequence ID" value="CAL2107304.1"/>
    <property type="molecule type" value="Genomic_DNA"/>
</dbReference>
<gene>
    <name evidence="6" type="ORF">T190115A13A_30150</name>
</gene>
<dbReference type="InterPro" id="IPR050553">
    <property type="entry name" value="Thioredoxin_ResA/DsbE_sf"/>
</dbReference>